<evidence type="ECO:0000313" key="2">
    <source>
        <dbReference type="Proteomes" id="UP000437736"/>
    </source>
</evidence>
<reference evidence="1 2" key="1">
    <citation type="submission" date="2019-11" db="EMBL/GenBank/DDBJ databases">
        <title>Acidiferrimicrobium australis gen. nov., sp. nov., an acidophilic and obligately heterotrophic, member of the Actinobacteria that catalyses dissimilatory oxido- reduction of iron isolated from metal-rich acidic water in Chile.</title>
        <authorList>
            <person name="Gonzalez D."/>
            <person name="Huber K."/>
            <person name="Hedrich S."/>
            <person name="Rojas-Villalobos C."/>
            <person name="Quatrini R."/>
            <person name="Dinamarca M.A."/>
            <person name="Schwarz A."/>
            <person name="Canales C."/>
            <person name="Nancucheo I."/>
        </authorList>
    </citation>
    <scope>NUCLEOTIDE SEQUENCE [LARGE SCALE GENOMIC DNA]</scope>
    <source>
        <strain evidence="1 2">USS-CCA1</strain>
    </source>
</reference>
<accession>A0ABW9QZ50</accession>
<organism evidence="1 2">
    <name type="scientific">Acidiferrimicrobium australe</name>
    <dbReference type="NCBI Taxonomy" id="2664430"/>
    <lineage>
        <taxon>Bacteria</taxon>
        <taxon>Bacillati</taxon>
        <taxon>Actinomycetota</taxon>
        <taxon>Acidimicrobiia</taxon>
        <taxon>Acidimicrobiales</taxon>
        <taxon>Acidimicrobiaceae</taxon>
        <taxon>Acidiferrimicrobium</taxon>
    </lineage>
</organism>
<protein>
    <recommendedName>
        <fullName evidence="3">SCP2 domain-containing protein</fullName>
    </recommendedName>
</protein>
<sequence>MAFPFLSDEWIEEARRIRAEYEGRAPEAPVALRVNVVVTDVPWEPRRVEGYVDTTGGTVSLEVGRLDEADATITLEHATARAILVDGDRQVAMAAFLGGRIRVDGDLTKLLALQMNPAPLDPVVGEVFTRLRDITA</sequence>
<name>A0ABW9QZ50_9ACTN</name>
<dbReference type="EMBL" id="WJHE01001464">
    <property type="protein sequence ID" value="MST35140.1"/>
    <property type="molecule type" value="Genomic_DNA"/>
</dbReference>
<dbReference type="Proteomes" id="UP000437736">
    <property type="component" value="Unassembled WGS sequence"/>
</dbReference>
<dbReference type="Gene3D" id="3.30.1050.10">
    <property type="entry name" value="SCP2 sterol-binding domain"/>
    <property type="match status" value="1"/>
</dbReference>
<proteinExistence type="predicted"/>
<dbReference type="InterPro" id="IPR036527">
    <property type="entry name" value="SCP2_sterol-bd_dom_sf"/>
</dbReference>
<dbReference type="SUPFAM" id="SSF55718">
    <property type="entry name" value="SCP-like"/>
    <property type="match status" value="1"/>
</dbReference>
<keyword evidence="2" id="KW-1185">Reference proteome</keyword>
<comment type="caution">
    <text evidence="1">The sequence shown here is derived from an EMBL/GenBank/DDBJ whole genome shotgun (WGS) entry which is preliminary data.</text>
</comment>
<evidence type="ECO:0000313" key="1">
    <source>
        <dbReference type="EMBL" id="MST35140.1"/>
    </source>
</evidence>
<gene>
    <name evidence="1" type="ORF">GHK86_20710</name>
</gene>
<evidence type="ECO:0008006" key="3">
    <source>
        <dbReference type="Google" id="ProtNLM"/>
    </source>
</evidence>